<keyword evidence="2 4" id="KW-0238">DNA-binding</keyword>
<evidence type="ECO:0000313" key="6">
    <source>
        <dbReference type="EMBL" id="QPZ37874.1"/>
    </source>
</evidence>
<dbReference type="RefSeq" id="WP_166991613.1">
    <property type="nucleotide sequence ID" value="NZ_CP061169.1"/>
</dbReference>
<dbReference type="PANTHER" id="PTHR30055">
    <property type="entry name" value="HTH-TYPE TRANSCRIPTIONAL REGULATOR RUTR"/>
    <property type="match status" value="1"/>
</dbReference>
<dbReference type="EMBL" id="CP061169">
    <property type="protein sequence ID" value="QPZ37874.1"/>
    <property type="molecule type" value="Genomic_DNA"/>
</dbReference>
<dbReference type="SUPFAM" id="SSF48498">
    <property type="entry name" value="Tetracyclin repressor-like, C-terminal domain"/>
    <property type="match status" value="1"/>
</dbReference>
<evidence type="ECO:0000256" key="1">
    <source>
        <dbReference type="ARBA" id="ARBA00023015"/>
    </source>
</evidence>
<dbReference type="InterPro" id="IPR050109">
    <property type="entry name" value="HTH-type_TetR-like_transc_reg"/>
</dbReference>
<gene>
    <name evidence="6" type="ORF">HCR76_13820</name>
</gene>
<accession>A0ABX6YGF3</accession>
<dbReference type="Gene3D" id="1.10.357.10">
    <property type="entry name" value="Tetracycline Repressor, domain 2"/>
    <property type="match status" value="1"/>
</dbReference>
<dbReference type="InterPro" id="IPR009057">
    <property type="entry name" value="Homeodomain-like_sf"/>
</dbReference>
<dbReference type="PROSITE" id="PS50977">
    <property type="entry name" value="HTH_TETR_2"/>
    <property type="match status" value="1"/>
</dbReference>
<feature type="DNA-binding region" description="H-T-H motif" evidence="4">
    <location>
        <begin position="33"/>
        <end position="52"/>
    </location>
</feature>
<sequence>MSPRDSYHHGNLRAELIEAALAEARRSGPDAIGLRSITRQLRVSPNATYRHFADRQALIAAVAQAIQGKMAEEMRMRMPPKDERAPAHSRLRAVGLGYIAFARAEPGWFDTAFFGQPDDPAVTMDLVSVSVPAPFTLLIGALDDMVDAGELSTRRREGAEWACWSSVHGFAQLVLHGPLSSQSDEVVTLLAERVVDDIIAGIH</sequence>
<feature type="domain" description="HTH tetR-type" evidence="5">
    <location>
        <begin position="10"/>
        <end position="70"/>
    </location>
</feature>
<dbReference type="InterPro" id="IPR001647">
    <property type="entry name" value="HTH_TetR"/>
</dbReference>
<dbReference type="PANTHER" id="PTHR30055:SF220">
    <property type="entry name" value="TETR-FAMILY REGULATORY PROTEIN"/>
    <property type="match status" value="1"/>
</dbReference>
<dbReference type="Pfam" id="PF00440">
    <property type="entry name" value="TetR_N"/>
    <property type="match status" value="1"/>
</dbReference>
<name>A0ABX6YGF3_9MICO</name>
<dbReference type="InterPro" id="IPR025996">
    <property type="entry name" value="MT1864/Rv1816-like_C"/>
</dbReference>
<evidence type="ECO:0000313" key="7">
    <source>
        <dbReference type="Proteomes" id="UP000662814"/>
    </source>
</evidence>
<evidence type="ECO:0000256" key="4">
    <source>
        <dbReference type="PROSITE-ProRule" id="PRU00335"/>
    </source>
</evidence>
<evidence type="ECO:0000256" key="2">
    <source>
        <dbReference type="ARBA" id="ARBA00023125"/>
    </source>
</evidence>
<keyword evidence="1" id="KW-0805">Transcription regulation</keyword>
<dbReference type="InterPro" id="IPR036271">
    <property type="entry name" value="Tet_transcr_reg_TetR-rel_C_sf"/>
</dbReference>
<keyword evidence="3" id="KW-0804">Transcription</keyword>
<dbReference type="Proteomes" id="UP000662814">
    <property type="component" value="Chromosome"/>
</dbReference>
<organism evidence="6 7">
    <name type="scientific">Paramicrobacterium chengjingii</name>
    <dbReference type="NCBI Taxonomy" id="2769067"/>
    <lineage>
        <taxon>Bacteria</taxon>
        <taxon>Bacillati</taxon>
        <taxon>Actinomycetota</taxon>
        <taxon>Actinomycetes</taxon>
        <taxon>Micrococcales</taxon>
        <taxon>Microbacteriaceae</taxon>
        <taxon>Paramicrobacterium</taxon>
    </lineage>
</organism>
<keyword evidence="7" id="KW-1185">Reference proteome</keyword>
<dbReference type="Pfam" id="PF13305">
    <property type="entry name" value="TetR_C_33"/>
    <property type="match status" value="1"/>
</dbReference>
<proteinExistence type="predicted"/>
<protein>
    <submittedName>
        <fullName evidence="6">TetR/AcrR family transcriptional regulator</fullName>
    </submittedName>
</protein>
<evidence type="ECO:0000259" key="5">
    <source>
        <dbReference type="PROSITE" id="PS50977"/>
    </source>
</evidence>
<reference evidence="6 7" key="1">
    <citation type="submission" date="2020-12" db="EMBL/GenBank/DDBJ databases">
        <title>Microbacterium sp. HY060.</title>
        <authorList>
            <person name="Zhou J."/>
        </authorList>
    </citation>
    <scope>NUCLEOTIDE SEQUENCE [LARGE SCALE GENOMIC DNA]</scope>
    <source>
        <strain evidence="6 7">HY60</strain>
    </source>
</reference>
<evidence type="ECO:0000256" key="3">
    <source>
        <dbReference type="ARBA" id="ARBA00023163"/>
    </source>
</evidence>
<dbReference type="SUPFAM" id="SSF46689">
    <property type="entry name" value="Homeodomain-like"/>
    <property type="match status" value="1"/>
</dbReference>